<evidence type="ECO:0008006" key="5">
    <source>
        <dbReference type="Google" id="ProtNLM"/>
    </source>
</evidence>
<name>A0A085N0K1_9BILA</name>
<dbReference type="Proteomes" id="UP000030758">
    <property type="component" value="Unassembled WGS sequence"/>
</dbReference>
<evidence type="ECO:0000256" key="1">
    <source>
        <dbReference type="SAM" id="Phobius"/>
    </source>
</evidence>
<keyword evidence="1" id="KW-1133">Transmembrane helix</keyword>
<dbReference type="AlphaFoldDB" id="A0A085N0K1"/>
<keyword evidence="1" id="KW-0472">Membrane</keyword>
<proteinExistence type="predicted"/>
<keyword evidence="4" id="KW-1185">Reference proteome</keyword>
<accession>A0A085N0K1</accession>
<reference evidence="3 4" key="1">
    <citation type="journal article" date="2014" name="Nat. Genet.">
        <title>Genome and transcriptome of the porcine whipworm Trichuris suis.</title>
        <authorList>
            <person name="Jex A.R."/>
            <person name="Nejsum P."/>
            <person name="Schwarz E.M."/>
            <person name="Hu L."/>
            <person name="Young N.D."/>
            <person name="Hall R.S."/>
            <person name="Korhonen P.K."/>
            <person name="Liao S."/>
            <person name="Thamsborg S."/>
            <person name="Xia J."/>
            <person name="Xu P."/>
            <person name="Wang S."/>
            <person name="Scheerlinck J.P."/>
            <person name="Hofmann A."/>
            <person name="Sternberg P.W."/>
            <person name="Wang J."/>
            <person name="Gasser R.B."/>
        </authorList>
    </citation>
    <scope>NUCLEOTIDE SEQUENCE [LARGE SCALE GENOMIC DNA]</scope>
    <source>
        <strain evidence="3">DCEP-RM93F</strain>
        <strain evidence="2">DCEP-RM93M</strain>
    </source>
</reference>
<dbReference type="EMBL" id="KL367583">
    <property type="protein sequence ID" value="KFD62997.1"/>
    <property type="molecule type" value="Genomic_DNA"/>
</dbReference>
<evidence type="ECO:0000313" key="4">
    <source>
        <dbReference type="Proteomes" id="UP000030764"/>
    </source>
</evidence>
<sequence>MSSKASRFFVGIHRYDILHVFERRSLFMPPERVSLQADAASSAIHSLPLNGCFSAALDRQSDSSSVNDSYLTISQSRLHRQVAFGSPVEITDSFAERSVSVQSEHAQSGSTFRDSLLRLVSTFDSTSICYLTIAILMMSVGVVITIVTAKEDSFRISVDAEGNSPQLWIVGPIFVCSGLLIFAKAASRIYQHLLRHSSRSRNLYDDILTSDSRPSLTTVSIPPSYSMALDAPVPHSVLNDGSKPFANPSDDIDPDSDSLRLVTINFDPPPPSYEEAVKYSKLTVFTYCNRSSSATNLPHECCSFRSATADSSQCTTNGNMTRDVRIRRSHSWPTVCKKKQSA</sequence>
<organism evidence="3">
    <name type="scientific">Trichuris suis</name>
    <name type="common">pig whipworm</name>
    <dbReference type="NCBI Taxonomy" id="68888"/>
    <lineage>
        <taxon>Eukaryota</taxon>
        <taxon>Metazoa</taxon>
        <taxon>Ecdysozoa</taxon>
        <taxon>Nematoda</taxon>
        <taxon>Enoplea</taxon>
        <taxon>Dorylaimia</taxon>
        <taxon>Trichinellida</taxon>
        <taxon>Trichuridae</taxon>
        <taxon>Trichuris</taxon>
    </lineage>
</organism>
<evidence type="ECO:0000313" key="3">
    <source>
        <dbReference type="EMBL" id="KFD62997.1"/>
    </source>
</evidence>
<gene>
    <name evidence="2" type="ORF">M513_03621</name>
    <name evidence="3" type="ORF">M514_03621</name>
</gene>
<evidence type="ECO:0000313" key="2">
    <source>
        <dbReference type="EMBL" id="KFD55569.1"/>
    </source>
</evidence>
<feature type="transmembrane region" description="Helical" evidence="1">
    <location>
        <begin position="167"/>
        <end position="186"/>
    </location>
</feature>
<dbReference type="Proteomes" id="UP000030764">
    <property type="component" value="Unassembled WGS sequence"/>
</dbReference>
<dbReference type="EMBL" id="KL363199">
    <property type="protein sequence ID" value="KFD55569.1"/>
    <property type="molecule type" value="Genomic_DNA"/>
</dbReference>
<feature type="transmembrane region" description="Helical" evidence="1">
    <location>
        <begin position="128"/>
        <end position="147"/>
    </location>
</feature>
<keyword evidence="1" id="KW-0812">Transmembrane</keyword>
<protein>
    <recommendedName>
        <fullName evidence="5">Transmembrane protein</fullName>
    </recommendedName>
</protein>